<evidence type="ECO:0000313" key="3">
    <source>
        <dbReference type="Proteomes" id="UP000762676"/>
    </source>
</evidence>
<comment type="caution">
    <text evidence="2">The sequence shown here is derived from an EMBL/GenBank/DDBJ whole genome shotgun (WGS) entry which is preliminary data.</text>
</comment>
<evidence type="ECO:0000256" key="1">
    <source>
        <dbReference type="SAM" id="MobiDB-lite"/>
    </source>
</evidence>
<gene>
    <name evidence="2" type="ORF">ElyMa_000414300</name>
</gene>
<name>A0AAV4FLM9_9GAST</name>
<feature type="region of interest" description="Disordered" evidence="1">
    <location>
        <begin position="38"/>
        <end position="74"/>
    </location>
</feature>
<sequence length="117" mass="13172">MSGVSQNDSFERKRKEEKKAFGRIAWCHDKQAYYGETGDADNDDSLCGSNNSVDGDDGGDEEEDKEEKWEEEDAMRNNQLIQACELISFLAFPKAKNRNISMKHLAQYGRLGEDGGT</sequence>
<evidence type="ECO:0000313" key="2">
    <source>
        <dbReference type="EMBL" id="GFR73824.1"/>
    </source>
</evidence>
<protein>
    <submittedName>
        <fullName evidence="2">Uncharacterized protein</fullName>
    </submittedName>
</protein>
<proteinExistence type="predicted"/>
<accession>A0AAV4FLM9</accession>
<reference evidence="2 3" key="1">
    <citation type="journal article" date="2021" name="Elife">
        <title>Chloroplast acquisition without the gene transfer in kleptoplastic sea slugs, Plakobranchus ocellatus.</title>
        <authorList>
            <person name="Maeda T."/>
            <person name="Takahashi S."/>
            <person name="Yoshida T."/>
            <person name="Shimamura S."/>
            <person name="Takaki Y."/>
            <person name="Nagai Y."/>
            <person name="Toyoda A."/>
            <person name="Suzuki Y."/>
            <person name="Arimoto A."/>
            <person name="Ishii H."/>
            <person name="Satoh N."/>
            <person name="Nishiyama T."/>
            <person name="Hasebe M."/>
            <person name="Maruyama T."/>
            <person name="Minagawa J."/>
            <person name="Obokata J."/>
            <person name="Shigenobu S."/>
        </authorList>
    </citation>
    <scope>NUCLEOTIDE SEQUENCE [LARGE SCALE GENOMIC DNA]</scope>
</reference>
<dbReference type="AlphaFoldDB" id="A0AAV4FLM9"/>
<keyword evidence="3" id="KW-1185">Reference proteome</keyword>
<dbReference type="EMBL" id="BMAT01000819">
    <property type="protein sequence ID" value="GFR73824.1"/>
    <property type="molecule type" value="Genomic_DNA"/>
</dbReference>
<feature type="compositionally biased region" description="Acidic residues" evidence="1">
    <location>
        <begin position="54"/>
        <end position="73"/>
    </location>
</feature>
<dbReference type="Proteomes" id="UP000762676">
    <property type="component" value="Unassembled WGS sequence"/>
</dbReference>
<organism evidence="2 3">
    <name type="scientific">Elysia marginata</name>
    <dbReference type="NCBI Taxonomy" id="1093978"/>
    <lineage>
        <taxon>Eukaryota</taxon>
        <taxon>Metazoa</taxon>
        <taxon>Spiralia</taxon>
        <taxon>Lophotrochozoa</taxon>
        <taxon>Mollusca</taxon>
        <taxon>Gastropoda</taxon>
        <taxon>Heterobranchia</taxon>
        <taxon>Euthyneura</taxon>
        <taxon>Panpulmonata</taxon>
        <taxon>Sacoglossa</taxon>
        <taxon>Placobranchoidea</taxon>
        <taxon>Plakobranchidae</taxon>
        <taxon>Elysia</taxon>
    </lineage>
</organism>